<dbReference type="Proteomes" id="UP000014227">
    <property type="component" value="Chromosome I"/>
</dbReference>
<dbReference type="STRING" id="454171.CP488_01625"/>
<dbReference type="HOGENOM" id="CLU_023194_2_0_0"/>
<sequence length="335" mass="37746">MYRCILAGLGGQGLFWLREVRKRNDCEIVAYVEPSSANQQRAIEQHGVPKERLFASLDDALEKVQADFVLDVTPPAVHHVIAEKAFAAGLHVLEEKPLSDNYATAKRVVEQGLKHGCKHMITQNYRFGSFPRTTRRLLAEGKIGKPGQCDIRFYIPWADIPGSHYVTQPYMLINDMMVHHFDMLRYVLGTEPESVQAITWNHPWGWHKGDAAHSIVFFYPDGLIATHVACGCAVGSQTGWNGDWRIEGPKGSIDWDKHQMTYSHLHRVEQPVQEKIEPLEVPPAHQAILDEFFTAIREDRDPECSAADNLKSLAMVFAAIKSAQEGRKVSLKEIG</sequence>
<dbReference type="RefSeq" id="WP_016483775.1">
    <property type="nucleotide sequence ID" value="NC_021487.1"/>
</dbReference>
<organism evidence="3 4">
    <name type="scientific">Chthonomonas calidirosea (strain DSM 23976 / ICMP 18418 / T49)</name>
    <dbReference type="NCBI Taxonomy" id="1303518"/>
    <lineage>
        <taxon>Bacteria</taxon>
        <taxon>Bacillati</taxon>
        <taxon>Armatimonadota</taxon>
        <taxon>Chthonomonadia</taxon>
        <taxon>Chthonomonadales</taxon>
        <taxon>Chthonomonadaceae</taxon>
        <taxon>Chthonomonas</taxon>
    </lineage>
</organism>
<dbReference type="InterPro" id="IPR036291">
    <property type="entry name" value="NAD(P)-bd_dom_sf"/>
</dbReference>
<dbReference type="eggNOG" id="COG0673">
    <property type="taxonomic scope" value="Bacteria"/>
</dbReference>
<name>S0EWI7_CHTCT</name>
<dbReference type="Gene3D" id="3.40.50.720">
    <property type="entry name" value="NAD(P)-binding Rossmann-like Domain"/>
    <property type="match status" value="1"/>
</dbReference>
<proteinExistence type="predicted"/>
<dbReference type="Pfam" id="PF22725">
    <property type="entry name" value="GFO_IDH_MocA_C3"/>
    <property type="match status" value="1"/>
</dbReference>
<dbReference type="InterPro" id="IPR051317">
    <property type="entry name" value="Gfo/Idh/MocA_oxidoreduct"/>
</dbReference>
<evidence type="ECO:0000313" key="3">
    <source>
        <dbReference type="EMBL" id="CCW36263.1"/>
    </source>
</evidence>
<dbReference type="PANTHER" id="PTHR43708:SF8">
    <property type="entry name" value="OXIDOREDUCTASE"/>
    <property type="match status" value="1"/>
</dbReference>
<gene>
    <name evidence="3" type="ORF">CCALI_02464</name>
</gene>
<dbReference type="KEGG" id="ccz:CCALI_02464"/>
<evidence type="ECO:0000313" key="4">
    <source>
        <dbReference type="Proteomes" id="UP000014227"/>
    </source>
</evidence>
<dbReference type="InterPro" id="IPR000683">
    <property type="entry name" value="Gfo/Idh/MocA-like_OxRdtase_N"/>
</dbReference>
<dbReference type="EMBL" id="HF951689">
    <property type="protein sequence ID" value="CCW36263.1"/>
    <property type="molecule type" value="Genomic_DNA"/>
</dbReference>
<dbReference type="Gene3D" id="3.30.360.10">
    <property type="entry name" value="Dihydrodipicolinate Reductase, domain 2"/>
    <property type="match status" value="1"/>
</dbReference>
<dbReference type="SUPFAM" id="SSF51735">
    <property type="entry name" value="NAD(P)-binding Rossmann-fold domains"/>
    <property type="match status" value="1"/>
</dbReference>
<dbReference type="GO" id="GO:0000166">
    <property type="term" value="F:nucleotide binding"/>
    <property type="evidence" value="ECO:0007669"/>
    <property type="project" value="InterPro"/>
</dbReference>
<reference evidence="4" key="1">
    <citation type="submission" date="2013-03" db="EMBL/GenBank/DDBJ databases">
        <title>Genome sequence of Chthonomonas calidirosea, the first sequenced genome from the Armatimonadetes phylum (formally candidate division OP10).</title>
        <authorList>
            <person name="Lee K.C.Y."/>
            <person name="Morgan X.C."/>
            <person name="Dunfield P.F."/>
            <person name="Tamas I."/>
            <person name="Houghton K.M."/>
            <person name="Vyssotski M."/>
            <person name="Ryan J.L.J."/>
            <person name="Lagutin K."/>
            <person name="McDonald I.R."/>
            <person name="Stott M.B."/>
        </authorList>
    </citation>
    <scope>NUCLEOTIDE SEQUENCE [LARGE SCALE GENOMIC DNA]</scope>
    <source>
        <strain evidence="4">DSM 23976 / ICMP 18418 / T49</strain>
    </source>
</reference>
<dbReference type="AlphaFoldDB" id="S0EWI7"/>
<dbReference type="OrthoDB" id="9800252at2"/>
<evidence type="ECO:0000259" key="2">
    <source>
        <dbReference type="Pfam" id="PF22725"/>
    </source>
</evidence>
<dbReference type="InterPro" id="IPR055170">
    <property type="entry name" value="GFO_IDH_MocA-like_dom"/>
</dbReference>
<feature type="domain" description="GFO/IDH/MocA-like oxidoreductase" evidence="2">
    <location>
        <begin position="132"/>
        <end position="253"/>
    </location>
</feature>
<dbReference type="InParanoid" id="S0EWI7"/>
<dbReference type="PATRIC" id="fig|1303518.3.peg.2561"/>
<evidence type="ECO:0000259" key="1">
    <source>
        <dbReference type="Pfam" id="PF01408"/>
    </source>
</evidence>
<protein>
    <submittedName>
        <fullName evidence="3">Predicted dehydrogenases and related proteins</fullName>
    </submittedName>
</protein>
<keyword evidence="4" id="KW-1185">Reference proteome</keyword>
<feature type="domain" description="Gfo/Idh/MocA-like oxidoreductase N-terminal" evidence="1">
    <location>
        <begin position="3"/>
        <end position="120"/>
    </location>
</feature>
<dbReference type="Pfam" id="PF01408">
    <property type="entry name" value="GFO_IDH_MocA"/>
    <property type="match status" value="1"/>
</dbReference>
<accession>S0EWI7</accession>
<dbReference type="SUPFAM" id="SSF55347">
    <property type="entry name" value="Glyceraldehyde-3-phosphate dehydrogenase-like, C-terminal domain"/>
    <property type="match status" value="1"/>
</dbReference>
<dbReference type="PANTHER" id="PTHR43708">
    <property type="entry name" value="CONSERVED EXPRESSED OXIDOREDUCTASE (EUROFUNG)"/>
    <property type="match status" value="1"/>
</dbReference>